<dbReference type="CDD" id="cd00093">
    <property type="entry name" value="HTH_XRE"/>
    <property type="match status" value="1"/>
</dbReference>
<feature type="domain" description="HTH cro/C1-type" evidence="1">
    <location>
        <begin position="9"/>
        <end position="62"/>
    </location>
</feature>
<sequence length="77" mass="8287">MTLSPAQCRAARGLLDWSQEQLAQASGLSRSTVRDFESGRHEPHRGSLVLLLQTLAEQGVELVAAVDGAGEGVRFRV</sequence>
<dbReference type="AlphaFoldDB" id="A0A2K9NFH0"/>
<dbReference type="Proteomes" id="UP000234752">
    <property type="component" value="Chromosome eg_1"/>
</dbReference>
<dbReference type="InterPro" id="IPR010982">
    <property type="entry name" value="Lambda_DNA-bd_dom_sf"/>
</dbReference>
<accession>A0A2K9NFH0</accession>
<keyword evidence="3" id="KW-1185">Reference proteome</keyword>
<dbReference type="EMBL" id="CP025611">
    <property type="protein sequence ID" value="AUN31829.1"/>
    <property type="molecule type" value="Genomic_DNA"/>
</dbReference>
<dbReference type="KEGG" id="ncb:C0V82_11790"/>
<dbReference type="Pfam" id="PF01381">
    <property type="entry name" value="HTH_3"/>
    <property type="match status" value="1"/>
</dbReference>
<evidence type="ECO:0000313" key="2">
    <source>
        <dbReference type="EMBL" id="AUN31829.1"/>
    </source>
</evidence>
<organism evidence="2 3">
    <name type="scientific">Niveispirillum cyanobacteriorum</name>
    <dbReference type="NCBI Taxonomy" id="1612173"/>
    <lineage>
        <taxon>Bacteria</taxon>
        <taxon>Pseudomonadati</taxon>
        <taxon>Pseudomonadota</taxon>
        <taxon>Alphaproteobacteria</taxon>
        <taxon>Rhodospirillales</taxon>
        <taxon>Azospirillaceae</taxon>
        <taxon>Niveispirillum</taxon>
    </lineage>
</organism>
<dbReference type="GO" id="GO:0003677">
    <property type="term" value="F:DNA binding"/>
    <property type="evidence" value="ECO:0007669"/>
    <property type="project" value="InterPro"/>
</dbReference>
<proteinExistence type="predicted"/>
<evidence type="ECO:0000259" key="1">
    <source>
        <dbReference type="PROSITE" id="PS50943"/>
    </source>
</evidence>
<dbReference type="OrthoDB" id="3782725at2"/>
<reference evidence="2 3" key="1">
    <citation type="submission" date="2017-12" db="EMBL/GenBank/DDBJ databases">
        <title>Genomes of bacteria within cyanobacterial aggregates.</title>
        <authorList>
            <person name="Cai H."/>
        </authorList>
    </citation>
    <scope>NUCLEOTIDE SEQUENCE [LARGE SCALE GENOMIC DNA]</scope>
    <source>
        <strain evidence="2 3">TH16</strain>
    </source>
</reference>
<gene>
    <name evidence="2" type="ORF">C0V82_11790</name>
</gene>
<dbReference type="PROSITE" id="PS50943">
    <property type="entry name" value="HTH_CROC1"/>
    <property type="match status" value="1"/>
</dbReference>
<name>A0A2K9NFH0_9PROT</name>
<dbReference type="SMART" id="SM00530">
    <property type="entry name" value="HTH_XRE"/>
    <property type="match status" value="1"/>
</dbReference>
<protein>
    <submittedName>
        <fullName evidence="2">Transcriptional regulator</fullName>
    </submittedName>
</protein>
<dbReference type="SUPFAM" id="SSF47413">
    <property type="entry name" value="lambda repressor-like DNA-binding domains"/>
    <property type="match status" value="1"/>
</dbReference>
<dbReference type="InterPro" id="IPR001387">
    <property type="entry name" value="Cro/C1-type_HTH"/>
</dbReference>
<evidence type="ECO:0000313" key="3">
    <source>
        <dbReference type="Proteomes" id="UP000234752"/>
    </source>
</evidence>
<dbReference type="Gene3D" id="1.10.260.40">
    <property type="entry name" value="lambda repressor-like DNA-binding domains"/>
    <property type="match status" value="1"/>
</dbReference>